<evidence type="ECO:0000256" key="8">
    <source>
        <dbReference type="ARBA" id="ARBA00023012"/>
    </source>
</evidence>
<dbReference type="Pfam" id="PF00512">
    <property type="entry name" value="HisKA"/>
    <property type="match status" value="1"/>
</dbReference>
<keyword evidence="5" id="KW-0547">Nucleotide-binding</keyword>
<dbReference type="InterPro" id="IPR005467">
    <property type="entry name" value="His_kinase_dom"/>
</dbReference>
<feature type="non-terminal residue" evidence="14">
    <location>
        <position position="1"/>
    </location>
</feature>
<dbReference type="PANTHER" id="PTHR45339:SF1">
    <property type="entry name" value="HYBRID SIGNAL TRANSDUCTION HISTIDINE KINASE J"/>
    <property type="match status" value="1"/>
</dbReference>
<feature type="domain" description="Response regulatory" evidence="13">
    <location>
        <begin position="254"/>
        <end position="371"/>
    </location>
</feature>
<reference evidence="14 15" key="1">
    <citation type="submission" date="2020-03" db="EMBL/GenBank/DDBJ databases">
        <title>Metabolic flexibility allows generalist bacteria to become dominant in a frequently disturbed ecosystem.</title>
        <authorList>
            <person name="Chen Y.-J."/>
            <person name="Leung P.M."/>
            <person name="Bay S.K."/>
            <person name="Hugenholtz P."/>
            <person name="Kessler A.J."/>
            <person name="Shelley G."/>
            <person name="Waite D.W."/>
            <person name="Cook P.L."/>
            <person name="Greening C."/>
        </authorList>
    </citation>
    <scope>NUCLEOTIDE SEQUENCE [LARGE SCALE GENOMIC DNA]</scope>
    <source>
        <strain evidence="14">SS_bin_28</strain>
    </source>
</reference>
<evidence type="ECO:0000256" key="3">
    <source>
        <dbReference type="ARBA" id="ARBA00022553"/>
    </source>
</evidence>
<evidence type="ECO:0000256" key="10">
    <source>
        <dbReference type="ARBA" id="ARBA00068150"/>
    </source>
</evidence>
<feature type="domain" description="Histidine kinase" evidence="12">
    <location>
        <begin position="12"/>
        <end position="233"/>
    </location>
</feature>
<dbReference type="FunFam" id="3.30.565.10:FF:000010">
    <property type="entry name" value="Sensor histidine kinase RcsC"/>
    <property type="match status" value="1"/>
</dbReference>
<keyword evidence="8" id="KW-0902">Two-component regulatory system</keyword>
<dbReference type="EC" id="2.7.13.3" evidence="2"/>
<comment type="caution">
    <text evidence="14">The sequence shown here is derived from an EMBL/GenBank/DDBJ whole genome shotgun (WGS) entry which is preliminary data.</text>
</comment>
<evidence type="ECO:0000256" key="9">
    <source>
        <dbReference type="ARBA" id="ARBA00064003"/>
    </source>
</evidence>
<dbReference type="Gene3D" id="3.30.565.10">
    <property type="entry name" value="Histidine kinase-like ATPase, C-terminal domain"/>
    <property type="match status" value="1"/>
</dbReference>
<evidence type="ECO:0000256" key="7">
    <source>
        <dbReference type="ARBA" id="ARBA00022840"/>
    </source>
</evidence>
<feature type="modified residue" description="4-aspartylphosphate" evidence="11">
    <location>
        <position position="303"/>
    </location>
</feature>
<dbReference type="SMART" id="SM00448">
    <property type="entry name" value="REC"/>
    <property type="match status" value="1"/>
</dbReference>
<dbReference type="InterPro" id="IPR036890">
    <property type="entry name" value="HATPase_C_sf"/>
</dbReference>
<dbReference type="Gene3D" id="3.40.50.2300">
    <property type="match status" value="1"/>
</dbReference>
<dbReference type="InterPro" id="IPR036097">
    <property type="entry name" value="HisK_dim/P_sf"/>
</dbReference>
<name>A0A7Y2ECU4_UNCEI</name>
<dbReference type="SUPFAM" id="SSF47384">
    <property type="entry name" value="Homodimeric domain of signal transducing histidine kinase"/>
    <property type="match status" value="1"/>
</dbReference>
<dbReference type="GO" id="GO:0005524">
    <property type="term" value="F:ATP binding"/>
    <property type="evidence" value="ECO:0007669"/>
    <property type="project" value="UniProtKB-KW"/>
</dbReference>
<accession>A0A7Y2ECU4</accession>
<dbReference type="SMART" id="SM00388">
    <property type="entry name" value="HisKA"/>
    <property type="match status" value="1"/>
</dbReference>
<evidence type="ECO:0000259" key="12">
    <source>
        <dbReference type="PROSITE" id="PS50109"/>
    </source>
</evidence>
<evidence type="ECO:0000259" key="13">
    <source>
        <dbReference type="PROSITE" id="PS50110"/>
    </source>
</evidence>
<evidence type="ECO:0000256" key="11">
    <source>
        <dbReference type="PROSITE-ProRule" id="PRU00169"/>
    </source>
</evidence>
<keyword evidence="4" id="KW-0808">Transferase</keyword>
<keyword evidence="3 11" id="KW-0597">Phosphoprotein</keyword>
<dbReference type="AlphaFoldDB" id="A0A7Y2ECU4"/>
<dbReference type="Proteomes" id="UP000547674">
    <property type="component" value="Unassembled WGS sequence"/>
</dbReference>
<dbReference type="PRINTS" id="PR00344">
    <property type="entry name" value="BCTRLSENSOR"/>
</dbReference>
<protein>
    <recommendedName>
        <fullName evidence="10">Sensory/regulatory protein RpfC</fullName>
        <ecNumber evidence="2">2.7.13.3</ecNumber>
    </recommendedName>
</protein>
<dbReference type="Pfam" id="PF00072">
    <property type="entry name" value="Response_reg"/>
    <property type="match status" value="1"/>
</dbReference>
<dbReference type="InterPro" id="IPR001789">
    <property type="entry name" value="Sig_transdc_resp-reg_receiver"/>
</dbReference>
<keyword evidence="7" id="KW-0067">ATP-binding</keyword>
<organism evidence="14 15">
    <name type="scientific">Eiseniibacteriota bacterium</name>
    <dbReference type="NCBI Taxonomy" id="2212470"/>
    <lineage>
        <taxon>Bacteria</taxon>
        <taxon>Candidatus Eiseniibacteriota</taxon>
    </lineage>
</organism>
<evidence type="ECO:0000313" key="14">
    <source>
        <dbReference type="EMBL" id="NNF08582.1"/>
    </source>
</evidence>
<dbReference type="SMART" id="SM00387">
    <property type="entry name" value="HATPase_c"/>
    <property type="match status" value="1"/>
</dbReference>
<dbReference type="GO" id="GO:0000155">
    <property type="term" value="F:phosphorelay sensor kinase activity"/>
    <property type="evidence" value="ECO:0007669"/>
    <property type="project" value="InterPro"/>
</dbReference>
<evidence type="ECO:0000256" key="5">
    <source>
        <dbReference type="ARBA" id="ARBA00022741"/>
    </source>
</evidence>
<comment type="catalytic activity">
    <reaction evidence="1">
        <text>ATP + protein L-histidine = ADP + protein N-phospho-L-histidine.</text>
        <dbReference type="EC" id="2.7.13.3"/>
    </reaction>
</comment>
<gene>
    <name evidence="14" type="ORF">HKN21_17605</name>
</gene>
<dbReference type="FunFam" id="1.10.287.130:FF:000002">
    <property type="entry name" value="Two-component osmosensing histidine kinase"/>
    <property type="match status" value="1"/>
</dbReference>
<dbReference type="CDD" id="cd16922">
    <property type="entry name" value="HATPase_EvgS-ArcB-TorS-like"/>
    <property type="match status" value="1"/>
</dbReference>
<dbReference type="InterPro" id="IPR003661">
    <property type="entry name" value="HisK_dim/P_dom"/>
</dbReference>
<dbReference type="PROSITE" id="PS50109">
    <property type="entry name" value="HIS_KIN"/>
    <property type="match status" value="1"/>
</dbReference>
<evidence type="ECO:0000256" key="2">
    <source>
        <dbReference type="ARBA" id="ARBA00012438"/>
    </source>
</evidence>
<dbReference type="SUPFAM" id="SSF55874">
    <property type="entry name" value="ATPase domain of HSP90 chaperone/DNA topoisomerase II/histidine kinase"/>
    <property type="match status" value="1"/>
</dbReference>
<dbReference type="EMBL" id="JABDJR010000704">
    <property type="protein sequence ID" value="NNF08582.1"/>
    <property type="molecule type" value="Genomic_DNA"/>
</dbReference>
<dbReference type="CDD" id="cd17546">
    <property type="entry name" value="REC_hyHK_CKI1_RcsC-like"/>
    <property type="match status" value="1"/>
</dbReference>
<comment type="subunit">
    <text evidence="9">At low DSF concentrations, interacts with RpfF.</text>
</comment>
<keyword evidence="6" id="KW-0418">Kinase</keyword>
<evidence type="ECO:0000256" key="6">
    <source>
        <dbReference type="ARBA" id="ARBA00022777"/>
    </source>
</evidence>
<dbReference type="Pfam" id="PF02518">
    <property type="entry name" value="HATPase_c"/>
    <property type="match status" value="1"/>
</dbReference>
<dbReference type="PROSITE" id="PS50110">
    <property type="entry name" value="RESPONSE_REGULATORY"/>
    <property type="match status" value="1"/>
</dbReference>
<dbReference type="SUPFAM" id="SSF52172">
    <property type="entry name" value="CheY-like"/>
    <property type="match status" value="1"/>
</dbReference>
<evidence type="ECO:0000256" key="1">
    <source>
        <dbReference type="ARBA" id="ARBA00000085"/>
    </source>
</evidence>
<dbReference type="InterPro" id="IPR011006">
    <property type="entry name" value="CheY-like_superfamily"/>
</dbReference>
<dbReference type="CDD" id="cd00082">
    <property type="entry name" value="HisKA"/>
    <property type="match status" value="1"/>
</dbReference>
<dbReference type="InterPro" id="IPR003594">
    <property type="entry name" value="HATPase_dom"/>
</dbReference>
<evidence type="ECO:0000256" key="4">
    <source>
        <dbReference type="ARBA" id="ARBA00022679"/>
    </source>
</evidence>
<evidence type="ECO:0000313" key="15">
    <source>
        <dbReference type="Proteomes" id="UP000547674"/>
    </source>
</evidence>
<dbReference type="Gene3D" id="1.10.287.130">
    <property type="match status" value="1"/>
</dbReference>
<sequence>SAAKSKSHFLAMMSHEIRTPMNGILGFLDLLKESELTLDQREYIEVIEASGTTLLTILNDILDFSKIESEKLELEEIPFEPIATVKRVVGLFTELGRRKGIPIATMIDESIPTRLMGDPGRFQQVLSNLFNNALKFTEHGRITLRMKKESVAEDHIVLRIEVEDTGIGLTEEHKKKLFKAFTQADSSTTRRHGGTGLGLAICSRLVSLMGGTIGVESEYAMGSKFWFTLKMGTEIPADTDADKDMPQSWTGLKHVLLVDDNKTNRLVAKALLKRLGIQVDEATTGEEAVAMADSQEFDMILMDVEMPGMDGMEATRHVRAKSPGGDKVPVIALTAHALPEYKERCRKSGMDDFIIKPINLESMVPILARWFNNEQRKAS</sequence>
<dbReference type="PANTHER" id="PTHR45339">
    <property type="entry name" value="HYBRID SIGNAL TRANSDUCTION HISTIDINE KINASE J"/>
    <property type="match status" value="1"/>
</dbReference>
<proteinExistence type="predicted"/>
<dbReference type="InterPro" id="IPR004358">
    <property type="entry name" value="Sig_transdc_His_kin-like_C"/>
</dbReference>